<sequence length="74" mass="8115">MVSFRARNRSPGLGDPGRPLFFLTLYLHAFLRHSLLFMVRRASLSGAAQAARLWYVDLASGGGLNPGDWQPADA</sequence>
<dbReference type="EMBL" id="LZKG01000083">
    <property type="protein sequence ID" value="OBI29848.1"/>
    <property type="molecule type" value="Genomic_DNA"/>
</dbReference>
<dbReference type="AlphaFoldDB" id="A0A1A2XXH4"/>
<organism evidence="1 2">
    <name type="scientific">Mycolicibacter sinensis (strain JDM601)</name>
    <name type="common">Mycobacterium sinense</name>
    <dbReference type="NCBI Taxonomy" id="875328"/>
    <lineage>
        <taxon>Bacteria</taxon>
        <taxon>Bacillati</taxon>
        <taxon>Actinomycetota</taxon>
        <taxon>Actinomycetes</taxon>
        <taxon>Mycobacteriales</taxon>
        <taxon>Mycobacteriaceae</taxon>
        <taxon>Mycolicibacter</taxon>
    </lineage>
</organism>
<reference evidence="2" key="1">
    <citation type="submission" date="2016-06" db="EMBL/GenBank/DDBJ databases">
        <authorList>
            <person name="Sutton G."/>
            <person name="Brinkac L."/>
            <person name="Sanka R."/>
            <person name="Adams M."/>
            <person name="Lau E."/>
            <person name="Sam S."/>
            <person name="Sreng N."/>
            <person name="Him V."/>
            <person name="Kerleguer A."/>
            <person name="Cheng S."/>
        </authorList>
    </citation>
    <scope>NUCLEOTIDE SEQUENCE [LARGE SCALE GENOMIC DNA]</scope>
    <source>
        <strain evidence="2">E1876</strain>
    </source>
</reference>
<evidence type="ECO:0000313" key="2">
    <source>
        <dbReference type="Proteomes" id="UP000093943"/>
    </source>
</evidence>
<name>A0A1A2XXH4_MYCSD</name>
<proteinExistence type="predicted"/>
<accession>A0A1A2XXH4</accession>
<comment type="caution">
    <text evidence="1">The sequence shown here is derived from an EMBL/GenBank/DDBJ whole genome shotgun (WGS) entry which is preliminary data.</text>
</comment>
<evidence type="ECO:0000313" key="1">
    <source>
        <dbReference type="EMBL" id="OBI29848.1"/>
    </source>
</evidence>
<protein>
    <submittedName>
        <fullName evidence="1">Uncharacterized protein</fullName>
    </submittedName>
</protein>
<dbReference type="Proteomes" id="UP000093943">
    <property type="component" value="Unassembled WGS sequence"/>
</dbReference>
<gene>
    <name evidence="1" type="ORF">A5710_20865</name>
</gene>